<evidence type="ECO:0000259" key="3">
    <source>
        <dbReference type="Pfam" id="PF13387"/>
    </source>
</evidence>
<evidence type="ECO:0000313" key="6">
    <source>
        <dbReference type="Proteomes" id="UP000245468"/>
    </source>
</evidence>
<evidence type="ECO:0000256" key="1">
    <source>
        <dbReference type="SAM" id="Phobius"/>
    </source>
</evidence>
<feature type="domain" description="Lnb-like transmembrane" evidence="4">
    <location>
        <begin position="251"/>
        <end position="379"/>
    </location>
</feature>
<organism evidence="5 6">
    <name type="scientific">Aquirufa nivalisilvae</name>
    <dbReference type="NCBI Taxonomy" id="2516557"/>
    <lineage>
        <taxon>Bacteria</taxon>
        <taxon>Pseudomonadati</taxon>
        <taxon>Bacteroidota</taxon>
        <taxon>Cytophagia</taxon>
        <taxon>Cytophagales</taxon>
        <taxon>Flectobacillaceae</taxon>
        <taxon>Aquirufa</taxon>
    </lineage>
</organism>
<evidence type="ECO:0000313" key="5">
    <source>
        <dbReference type="EMBL" id="AWL09073.1"/>
    </source>
</evidence>
<dbReference type="Proteomes" id="UP000245468">
    <property type="component" value="Chromosome"/>
</dbReference>
<keyword evidence="1" id="KW-0812">Transmembrane</keyword>
<dbReference type="Pfam" id="PF13387">
    <property type="entry name" value="Lnb_N"/>
    <property type="match status" value="1"/>
</dbReference>
<dbReference type="EMBL" id="CP029346">
    <property type="protein sequence ID" value="AWL09073.1"/>
    <property type="molecule type" value="Genomic_DNA"/>
</dbReference>
<reference evidence="6" key="1">
    <citation type="submission" date="2018-05" db="EMBL/GenBank/DDBJ databases">
        <title>Pseudarcicella sp. HME7025 Genome sequencing and assembly.</title>
        <authorList>
            <person name="Kim H."/>
            <person name="Kang H."/>
            <person name="Joh K."/>
        </authorList>
    </citation>
    <scope>NUCLEOTIDE SEQUENCE [LARGE SCALE GENOMIC DNA]</scope>
    <source>
        <strain evidence="6">HME7025</strain>
    </source>
</reference>
<feature type="transmembrane region" description="Helical" evidence="1">
    <location>
        <begin position="251"/>
        <end position="269"/>
    </location>
</feature>
<keyword evidence="1" id="KW-1133">Transmembrane helix</keyword>
<dbReference type="InterPro" id="IPR025178">
    <property type="entry name" value="Lnb_N"/>
</dbReference>
<name>A0A2S2DUN9_9BACT</name>
<keyword evidence="1" id="KW-0472">Membrane</keyword>
<feature type="chain" id="PRO_5015496974" evidence="2">
    <location>
        <begin position="19"/>
        <end position="382"/>
    </location>
</feature>
<protein>
    <submittedName>
        <fullName evidence="5">Uncharacterized protein</fullName>
    </submittedName>
</protein>
<proteinExistence type="predicted"/>
<dbReference type="InterPro" id="IPR057436">
    <property type="entry name" value="5TMH_Lnb"/>
</dbReference>
<gene>
    <name evidence="5" type="ORF">HME7025_01211</name>
</gene>
<keyword evidence="2" id="KW-0732">Signal</keyword>
<feature type="transmembrane region" description="Helical" evidence="1">
    <location>
        <begin position="336"/>
        <end position="354"/>
    </location>
</feature>
<feature type="domain" description="Lnb N-terminal periplasmic" evidence="3">
    <location>
        <begin position="16"/>
        <end position="163"/>
    </location>
</feature>
<dbReference type="Pfam" id="PF25221">
    <property type="entry name" value="5TMH_Lnb"/>
    <property type="match status" value="1"/>
</dbReference>
<sequence>MKYLYVLFLSCLMSSTWAQNSLSSQSRVSLVTIAPGTELYSYFGHTLIRVYDPATGLDRAYSYGTFDFQTENFYLKFLKGTLPYSLSYNNMSDVLNYYSQYENRTLREQVLALSDAQRNQIFQALEKNYLPENRYYQYKFFYDNCATRIRDIFAQAAPGAYPWDKMTRLEGLSYRDWMNRYLPTTAWVTFGMNMALGLPSDVKANASQSCYLPDNLEIATAQASFNNQKLVEASLTLFESQPNPMTGFDPFGPLPVLLTLSLVLVFLSLRFSHKKGLLFGLDIALFLIYGLFGMLIFFLATATDHEVMSYNVSCLILWPIHFPLVFWFARNTTGGFWLKYVRVAFLVAFIASLITGYLFYGLFIIALPILIRLFFLSRFYSK</sequence>
<feature type="transmembrane region" description="Helical" evidence="1">
    <location>
        <begin position="276"/>
        <end position="302"/>
    </location>
</feature>
<dbReference type="KEGG" id="psez:HME7025_01211"/>
<dbReference type="RefSeq" id="WP_109322779.1">
    <property type="nucleotide sequence ID" value="NZ_CP029346.1"/>
</dbReference>
<evidence type="ECO:0000256" key="2">
    <source>
        <dbReference type="SAM" id="SignalP"/>
    </source>
</evidence>
<keyword evidence="6" id="KW-1185">Reference proteome</keyword>
<feature type="transmembrane region" description="Helical" evidence="1">
    <location>
        <begin position="308"/>
        <end position="329"/>
    </location>
</feature>
<accession>A0A2S2DUN9</accession>
<evidence type="ECO:0000259" key="4">
    <source>
        <dbReference type="Pfam" id="PF25221"/>
    </source>
</evidence>
<feature type="signal peptide" evidence="2">
    <location>
        <begin position="1"/>
        <end position="18"/>
    </location>
</feature>
<dbReference type="AlphaFoldDB" id="A0A2S2DUN9"/>
<dbReference type="OrthoDB" id="319167at2"/>